<keyword evidence="1" id="KW-0732">Signal</keyword>
<sequence length="241" mass="26152">MKLKALAIAALLGLSTLPLSGQAAELPNGPHIVTSGKASVDATPDIANLAIEVSVSSKDVADAKKQVDDRVAQYFAYLEKHGIERKDISAANLRTHPEYDFLKDGRSELRGYRAVRQVAVTVRQLDQLNALLDGALRAGLTEIRGVELGVANPEAYRDQARQRAIETATSQAKALATGFNAKLGPIYSIRYQVANYQPVPMARMFKAAGVAAEADVAQTYEQQSIQFDDQVDVVFELQPNQ</sequence>
<name>A0ABX9AV44_9ENTR</name>
<dbReference type="Gene3D" id="3.30.110.170">
    <property type="entry name" value="Protein of unknown function (DUF541), domain 1"/>
    <property type="match status" value="1"/>
</dbReference>
<evidence type="ECO:0000256" key="1">
    <source>
        <dbReference type="SAM" id="SignalP"/>
    </source>
</evidence>
<dbReference type="InterPro" id="IPR052022">
    <property type="entry name" value="26kDa_periplasmic_antigen"/>
</dbReference>
<evidence type="ECO:0000313" key="3">
    <source>
        <dbReference type="Proteomes" id="UP000825886"/>
    </source>
</evidence>
<proteinExistence type="predicted"/>
<keyword evidence="3" id="KW-1185">Reference proteome</keyword>
<gene>
    <name evidence="2" type="ORF">K6K13_05485</name>
</gene>
<dbReference type="RefSeq" id="WP_222159876.1">
    <property type="nucleotide sequence ID" value="NZ_CP081864.1"/>
</dbReference>
<evidence type="ECO:0000313" key="2">
    <source>
        <dbReference type="EMBL" id="QZN96860.1"/>
    </source>
</evidence>
<dbReference type="Proteomes" id="UP000825886">
    <property type="component" value="Chromosome"/>
</dbReference>
<dbReference type="Gene3D" id="3.30.70.2970">
    <property type="entry name" value="Protein of unknown function (DUF541), domain 2"/>
    <property type="match status" value="1"/>
</dbReference>
<feature type="signal peptide" evidence="1">
    <location>
        <begin position="1"/>
        <end position="23"/>
    </location>
</feature>
<dbReference type="EMBL" id="CP081864">
    <property type="protein sequence ID" value="QZN96860.1"/>
    <property type="molecule type" value="Genomic_DNA"/>
</dbReference>
<organism evidence="2 3">
    <name type="scientific">Symbiopectobacterium purcellii</name>
    <dbReference type="NCBI Taxonomy" id="2871826"/>
    <lineage>
        <taxon>Bacteria</taxon>
        <taxon>Pseudomonadati</taxon>
        <taxon>Pseudomonadota</taxon>
        <taxon>Gammaproteobacteria</taxon>
        <taxon>Enterobacterales</taxon>
        <taxon>Enterobacteriaceae</taxon>
    </lineage>
</organism>
<dbReference type="PANTHER" id="PTHR34387:SF1">
    <property type="entry name" value="PERIPLASMIC IMMUNOGENIC PROTEIN"/>
    <property type="match status" value="1"/>
</dbReference>
<reference evidence="2 3" key="1">
    <citation type="submission" date="2021-08" db="EMBL/GenBank/DDBJ databases">
        <title>Culture and genomic analysis of Symbiopectobacterium purcellii sp. nov. gen. nov., isolated from the leafhopper Empoasca decipiens.</title>
        <authorList>
            <person name="Nadal-Jimenez P."/>
            <person name="Siozios S."/>
            <person name="Halliday N."/>
            <person name="Camara M."/>
            <person name="Hurst G.D.D."/>
        </authorList>
    </citation>
    <scope>NUCLEOTIDE SEQUENCE [LARGE SCALE GENOMIC DNA]</scope>
    <source>
        <strain evidence="2 3">SyEd1</strain>
    </source>
</reference>
<accession>A0ABX9AV44</accession>
<dbReference type="NCBIfam" id="NF008299">
    <property type="entry name" value="PRK11087.1"/>
    <property type="match status" value="1"/>
</dbReference>
<feature type="chain" id="PRO_5046995944" evidence="1">
    <location>
        <begin position="24"/>
        <end position="241"/>
    </location>
</feature>
<dbReference type="PANTHER" id="PTHR34387">
    <property type="entry name" value="SLR1258 PROTEIN"/>
    <property type="match status" value="1"/>
</dbReference>
<protein>
    <submittedName>
        <fullName evidence="2">Oxidative stress defense protein</fullName>
    </submittedName>
</protein>
<dbReference type="InterPro" id="IPR007497">
    <property type="entry name" value="SIMPL/DUF541"/>
</dbReference>
<dbReference type="Pfam" id="PF04402">
    <property type="entry name" value="SIMPL"/>
    <property type="match status" value="1"/>
</dbReference>